<accession>A0A7I8J8D8</accession>
<dbReference type="EMBL" id="CACRZD030000010">
    <property type="protein sequence ID" value="CAA6666476.1"/>
    <property type="molecule type" value="Genomic_DNA"/>
</dbReference>
<dbReference type="PANTHER" id="PTHR33401">
    <property type="entry name" value="LIGHT-HARVESTING COMPLEX-LIKE PROTEIN OHP2, CHLOROPLASTIC"/>
    <property type="match status" value="1"/>
</dbReference>
<proteinExistence type="predicted"/>
<dbReference type="Proteomes" id="UP001189122">
    <property type="component" value="Unassembled WGS sequence"/>
</dbReference>
<evidence type="ECO:0000313" key="1">
    <source>
        <dbReference type="EMBL" id="CAA2627216.1"/>
    </source>
</evidence>
<protein>
    <submittedName>
        <fullName evidence="1">Uncharacterized protein</fullName>
    </submittedName>
</protein>
<gene>
    <name evidence="1" type="ORF">SI7747_10012869</name>
</gene>
<sequence>MAKGSQRNAKRKVRWNDRHGNKLAEVLEFQPSDNSDSEADDYGDSCICAVM</sequence>
<keyword evidence="2" id="KW-1185">Reference proteome</keyword>
<dbReference type="EMBL" id="LR743597">
    <property type="protein sequence ID" value="CAA2627216.1"/>
    <property type="molecule type" value="Genomic_DNA"/>
</dbReference>
<reference evidence="1 2" key="1">
    <citation type="submission" date="2019-12" db="EMBL/GenBank/DDBJ databases">
        <authorList>
            <person name="Scholz U."/>
            <person name="Mascher M."/>
            <person name="Fiebig A."/>
        </authorList>
    </citation>
    <scope>NUCLEOTIDE SEQUENCE</scope>
</reference>
<evidence type="ECO:0000313" key="2">
    <source>
        <dbReference type="Proteomes" id="UP001189122"/>
    </source>
</evidence>
<name>A0A7I8J8D8_SPIIN</name>
<organism evidence="1">
    <name type="scientific">Spirodela intermedia</name>
    <name type="common">Intermediate duckweed</name>
    <dbReference type="NCBI Taxonomy" id="51605"/>
    <lineage>
        <taxon>Eukaryota</taxon>
        <taxon>Viridiplantae</taxon>
        <taxon>Streptophyta</taxon>
        <taxon>Embryophyta</taxon>
        <taxon>Tracheophyta</taxon>
        <taxon>Spermatophyta</taxon>
        <taxon>Magnoliopsida</taxon>
        <taxon>Liliopsida</taxon>
        <taxon>Araceae</taxon>
        <taxon>Lemnoideae</taxon>
        <taxon>Spirodela</taxon>
    </lineage>
</organism>
<dbReference type="AlphaFoldDB" id="A0A7I8J8D8"/>
<dbReference type="PANTHER" id="PTHR33401:SF2">
    <property type="entry name" value="OS03G0138400 PROTEIN"/>
    <property type="match status" value="1"/>
</dbReference>